<keyword evidence="3" id="KW-1185">Reference proteome</keyword>
<feature type="transmembrane region" description="Helical" evidence="1">
    <location>
        <begin position="48"/>
        <end position="70"/>
    </location>
</feature>
<keyword evidence="1" id="KW-1133">Transmembrane helix</keyword>
<gene>
    <name evidence="2" type="ORF">C7K55_12210</name>
</gene>
<accession>A0A2P7MR62</accession>
<dbReference type="Proteomes" id="UP000243002">
    <property type="component" value="Unassembled WGS sequence"/>
</dbReference>
<sequence length="74" mass="8245">MSATKGVVIRQGAIPAFLWPTNSCGANLGATNPAWLFMAPESPQRPPWLNWLFLLAFLWSSYQLAGLWFARLHG</sequence>
<comment type="caution">
    <text evidence="2">The sequence shown here is derived from an EMBL/GenBank/DDBJ whole genome shotgun (WGS) entry which is preliminary data.</text>
</comment>
<organism evidence="2 3">
    <name type="scientific">Cyanobium usitatum str. Tous</name>
    <dbReference type="NCBI Taxonomy" id="2116684"/>
    <lineage>
        <taxon>Bacteria</taxon>
        <taxon>Bacillati</taxon>
        <taxon>Cyanobacteriota</taxon>
        <taxon>Cyanophyceae</taxon>
        <taxon>Synechococcales</taxon>
        <taxon>Prochlorococcaceae</taxon>
        <taxon>Cyanobium</taxon>
    </lineage>
</organism>
<proteinExistence type="predicted"/>
<dbReference type="EMBL" id="PXXO01000018">
    <property type="protein sequence ID" value="PSJ03677.1"/>
    <property type="molecule type" value="Genomic_DNA"/>
</dbReference>
<dbReference type="AlphaFoldDB" id="A0A2P7MR62"/>
<evidence type="ECO:0000256" key="1">
    <source>
        <dbReference type="SAM" id="Phobius"/>
    </source>
</evidence>
<evidence type="ECO:0000313" key="3">
    <source>
        <dbReference type="Proteomes" id="UP000243002"/>
    </source>
</evidence>
<protein>
    <submittedName>
        <fullName evidence="2">Uncharacterized protein</fullName>
    </submittedName>
</protein>
<reference evidence="2 3" key="1">
    <citation type="journal article" date="2018" name="Environ. Microbiol.">
        <title>Ecological and genomic features of two widespread freshwater picocyanobacteria.</title>
        <authorList>
            <person name="Cabello-Yeves P.J."/>
            <person name="Picazo A."/>
            <person name="Camacho A."/>
            <person name="Callieri C."/>
            <person name="Rosselli R."/>
            <person name="Roda-Garcia J.J."/>
            <person name="Coutinho F.H."/>
            <person name="Rodriguez-Valera F."/>
        </authorList>
    </citation>
    <scope>NUCLEOTIDE SEQUENCE [LARGE SCALE GENOMIC DNA]</scope>
    <source>
        <strain evidence="2 3">Tous</strain>
    </source>
</reference>
<evidence type="ECO:0000313" key="2">
    <source>
        <dbReference type="EMBL" id="PSJ03677.1"/>
    </source>
</evidence>
<name>A0A2P7MR62_9CYAN</name>
<keyword evidence="1" id="KW-0812">Transmembrane</keyword>
<keyword evidence="1" id="KW-0472">Membrane</keyword>